<reference evidence="1" key="2">
    <citation type="submission" date="2015-03" db="EMBL/GenBank/DDBJ databases">
        <authorList>
            <person name="Chow C.-E.T."/>
            <person name="Winget D.M."/>
            <person name="White R.A.III."/>
            <person name="Hallam S.J."/>
            <person name="Suttle C.A."/>
        </authorList>
    </citation>
    <scope>NUCLEOTIDE SEQUENCE</scope>
    <source>
        <strain evidence="1">Anoxic2_4</strain>
    </source>
</reference>
<accession>A0A0F7L6B3</accession>
<sequence>MFSSAFKILTSSVIPGISRSNLFTLNSLPFPVRLAITLIAFSFNSPFGLKISPLTLLRNLISGANFSSNFLSPDICAFPASSK</sequence>
<name>A0A0F7L6B3_9VIRU</name>
<evidence type="ECO:0000313" key="1">
    <source>
        <dbReference type="EMBL" id="AKH47042.1"/>
    </source>
</evidence>
<dbReference type="EMBL" id="KR029588">
    <property type="protein sequence ID" value="AKH47042.1"/>
    <property type="molecule type" value="Genomic_DNA"/>
</dbReference>
<reference evidence="1" key="1">
    <citation type="journal article" date="2015" name="Front. Microbiol.">
        <title>Combining genomic sequencing methods to explore viral diversity and reveal potential virus-host interactions.</title>
        <authorList>
            <person name="Chow C.E."/>
            <person name="Winget D.M."/>
            <person name="White R.A.III."/>
            <person name="Hallam S.J."/>
            <person name="Suttle C.A."/>
        </authorList>
    </citation>
    <scope>NUCLEOTIDE SEQUENCE</scope>
    <source>
        <strain evidence="1">Anoxic2_4</strain>
    </source>
</reference>
<proteinExistence type="predicted"/>
<protein>
    <submittedName>
        <fullName evidence="1">Uncharacterized protein</fullName>
    </submittedName>
</protein>
<organism evidence="1">
    <name type="scientific">uncultured marine virus</name>
    <dbReference type="NCBI Taxonomy" id="186617"/>
    <lineage>
        <taxon>Viruses</taxon>
        <taxon>environmental samples</taxon>
    </lineage>
</organism>